<dbReference type="Proteomes" id="UP001596540">
    <property type="component" value="Unassembled WGS sequence"/>
</dbReference>
<feature type="transmembrane region" description="Helical" evidence="2">
    <location>
        <begin position="87"/>
        <end position="110"/>
    </location>
</feature>
<gene>
    <name evidence="3" type="ORF">ACFQRF_26975</name>
</gene>
<feature type="transmembrane region" description="Helical" evidence="2">
    <location>
        <begin position="122"/>
        <end position="144"/>
    </location>
</feature>
<feature type="compositionally biased region" description="Basic and acidic residues" evidence="1">
    <location>
        <begin position="1"/>
        <end position="22"/>
    </location>
</feature>
<dbReference type="SUPFAM" id="SSF46785">
    <property type="entry name" value="Winged helix' DNA-binding domain"/>
    <property type="match status" value="1"/>
</dbReference>
<feature type="compositionally biased region" description="Basic and acidic residues" evidence="1">
    <location>
        <begin position="172"/>
        <end position="184"/>
    </location>
</feature>
<feature type="region of interest" description="Disordered" evidence="1">
    <location>
        <begin position="308"/>
        <end position="405"/>
    </location>
</feature>
<evidence type="ECO:0000313" key="4">
    <source>
        <dbReference type="Proteomes" id="UP001596540"/>
    </source>
</evidence>
<protein>
    <submittedName>
        <fullName evidence="3">Winged helix-turn-helix domain-containing protein</fullName>
    </submittedName>
</protein>
<keyword evidence="2" id="KW-0812">Transmembrane</keyword>
<feature type="compositionally biased region" description="Acidic residues" evidence="1">
    <location>
        <begin position="342"/>
        <end position="357"/>
    </location>
</feature>
<evidence type="ECO:0000256" key="2">
    <source>
        <dbReference type="SAM" id="Phobius"/>
    </source>
</evidence>
<feature type="region of interest" description="Disordered" evidence="1">
    <location>
        <begin position="1"/>
        <end position="46"/>
    </location>
</feature>
<feature type="compositionally biased region" description="Basic and acidic residues" evidence="1">
    <location>
        <begin position="317"/>
        <end position="332"/>
    </location>
</feature>
<dbReference type="RefSeq" id="WP_379874205.1">
    <property type="nucleotide sequence ID" value="NZ_JBHTBH010000020.1"/>
</dbReference>
<keyword evidence="2" id="KW-0472">Membrane</keyword>
<dbReference type="InterPro" id="IPR036388">
    <property type="entry name" value="WH-like_DNA-bd_sf"/>
</dbReference>
<comment type="caution">
    <text evidence="3">The sequence shown here is derived from an EMBL/GenBank/DDBJ whole genome shotgun (WGS) entry which is preliminary data.</text>
</comment>
<feature type="transmembrane region" description="Helical" evidence="2">
    <location>
        <begin position="55"/>
        <end position="75"/>
    </location>
</feature>
<dbReference type="Gene3D" id="1.10.10.10">
    <property type="entry name" value="Winged helix-like DNA-binding domain superfamily/Winged helix DNA-binding domain"/>
    <property type="match status" value="1"/>
</dbReference>
<proteinExistence type="predicted"/>
<organism evidence="3 4">
    <name type="scientific">Marinactinospora rubrisoli</name>
    <dbReference type="NCBI Taxonomy" id="2715399"/>
    <lineage>
        <taxon>Bacteria</taxon>
        <taxon>Bacillati</taxon>
        <taxon>Actinomycetota</taxon>
        <taxon>Actinomycetes</taxon>
        <taxon>Streptosporangiales</taxon>
        <taxon>Nocardiopsidaceae</taxon>
        <taxon>Marinactinospora</taxon>
    </lineage>
</organism>
<reference evidence="4" key="1">
    <citation type="journal article" date="2019" name="Int. J. Syst. Evol. Microbiol.">
        <title>The Global Catalogue of Microorganisms (GCM) 10K type strain sequencing project: providing services to taxonomists for standard genome sequencing and annotation.</title>
        <authorList>
            <consortium name="The Broad Institute Genomics Platform"/>
            <consortium name="The Broad Institute Genome Sequencing Center for Infectious Disease"/>
            <person name="Wu L."/>
            <person name="Ma J."/>
        </authorList>
    </citation>
    <scope>NUCLEOTIDE SEQUENCE [LARGE SCALE GENOMIC DNA]</scope>
    <source>
        <strain evidence="4">CGMCC 4.7382</strain>
    </source>
</reference>
<dbReference type="InterPro" id="IPR036390">
    <property type="entry name" value="WH_DNA-bd_sf"/>
</dbReference>
<sequence>MKTLRKKEEAPPAAPDDDRQARADSALDDSAPPEAPEAPAQPEPRTERWWSWLTPFRLTIGAAAVPSAVALPWAATAVADTVPAHPAVAVTVGVVFDVMLIGTVVLAWLAPAVRREAQILGWAVAALASAAIALHTGASTALLFATTPLLSKGLWHLVVRMRAADEQAEQEAAERAEKSRREQAAQDADAAKAAAEEAKQAAQEKAAAAQAEADADNSALTVEQRREIADVWRDAAFAQAMAEAKATKEEAQILAANRVAMAKDSAEAERLRLRYELAAKVGGRLPIQMLAQMMPGLAEVTEVPTRKDSAAAAQIEAGKKTPDPVRERDRRIAATAQRGLDAIEDWLDRPDDEDGDGGGEGGDTPPVTPPVTPSGQAIRPDTGEGDTLPAAPGDSEGDTPPDSEEIGRLNEAKVLAAIQKYGPAVSTNQLARLVGLSRTTVTKHRSALAEAGHLVYAPKQNA</sequence>
<accession>A0ABW2KPY9</accession>
<dbReference type="EMBL" id="JBHTBH010000020">
    <property type="protein sequence ID" value="MFC7331391.1"/>
    <property type="molecule type" value="Genomic_DNA"/>
</dbReference>
<keyword evidence="2" id="KW-1133">Transmembrane helix</keyword>
<dbReference type="Pfam" id="PF13412">
    <property type="entry name" value="HTH_24"/>
    <property type="match status" value="1"/>
</dbReference>
<keyword evidence="4" id="KW-1185">Reference proteome</keyword>
<feature type="compositionally biased region" description="Acidic residues" evidence="1">
    <location>
        <begin position="395"/>
        <end position="404"/>
    </location>
</feature>
<feature type="compositionally biased region" description="Low complexity" evidence="1">
    <location>
        <begin position="200"/>
        <end position="212"/>
    </location>
</feature>
<evidence type="ECO:0000256" key="1">
    <source>
        <dbReference type="SAM" id="MobiDB-lite"/>
    </source>
</evidence>
<evidence type="ECO:0000313" key="3">
    <source>
        <dbReference type="EMBL" id="MFC7331391.1"/>
    </source>
</evidence>
<name>A0ABW2KPY9_9ACTN</name>
<feature type="region of interest" description="Disordered" evidence="1">
    <location>
        <begin position="169"/>
        <end position="220"/>
    </location>
</feature>
<feature type="compositionally biased region" description="Pro residues" evidence="1">
    <location>
        <begin position="33"/>
        <end position="42"/>
    </location>
</feature>